<dbReference type="AlphaFoldDB" id="A0A833GXN0"/>
<reference evidence="1 2" key="1">
    <citation type="submission" date="2019-10" db="EMBL/GenBank/DDBJ databases">
        <title>Extracellular Electron Transfer in a Candidatus Methanoperedens spp. Enrichment Culture.</title>
        <authorList>
            <person name="Berger S."/>
            <person name="Rangel Shaw D."/>
            <person name="Berben T."/>
            <person name="In 'T Zandt M."/>
            <person name="Frank J."/>
            <person name="Reimann J."/>
            <person name="Jetten M.S.M."/>
            <person name="Welte C.U."/>
        </authorList>
    </citation>
    <scope>NUCLEOTIDE SEQUENCE [LARGE SCALE GENOMIC DNA]</scope>
    <source>
        <strain evidence="1">SB12</strain>
    </source>
</reference>
<dbReference type="Proteomes" id="UP000460298">
    <property type="component" value="Unassembled WGS sequence"/>
</dbReference>
<gene>
    <name evidence="1" type="ORF">F9K24_20550</name>
</gene>
<sequence>MLRILKRTILIISVIATSLSACMDASKIDLDTSGATGLLLGGLTFEVLAGGGSAGCQPFGSSMIGCKGSISFASRASLCPAGMHVCSAAEYLARRGSTVPDAHFWVDDDLGYAGADGACAVSLAGGGYTQCNAGAGPMRVCSPNATFLPSCPWGSSCYQDAFGNQCNWRSCGYENNAANDYFGGCESNLTAGTLCCL</sequence>
<dbReference type="EMBL" id="WBUI01000035">
    <property type="protein sequence ID" value="KAB2929207.1"/>
    <property type="molecule type" value="Genomic_DNA"/>
</dbReference>
<name>A0A833GXN0_9LEPT</name>
<dbReference type="PROSITE" id="PS51257">
    <property type="entry name" value="PROKAR_LIPOPROTEIN"/>
    <property type="match status" value="1"/>
</dbReference>
<proteinExistence type="predicted"/>
<comment type="caution">
    <text evidence="1">The sequence shown here is derived from an EMBL/GenBank/DDBJ whole genome shotgun (WGS) entry which is preliminary data.</text>
</comment>
<evidence type="ECO:0000313" key="2">
    <source>
        <dbReference type="Proteomes" id="UP000460298"/>
    </source>
</evidence>
<evidence type="ECO:0008006" key="3">
    <source>
        <dbReference type="Google" id="ProtNLM"/>
    </source>
</evidence>
<accession>A0A833GXN0</accession>
<organism evidence="1 2">
    <name type="scientific">Leptonema illini</name>
    <dbReference type="NCBI Taxonomy" id="183"/>
    <lineage>
        <taxon>Bacteria</taxon>
        <taxon>Pseudomonadati</taxon>
        <taxon>Spirochaetota</taxon>
        <taxon>Spirochaetia</taxon>
        <taxon>Leptospirales</taxon>
        <taxon>Leptospiraceae</taxon>
        <taxon>Leptonema</taxon>
    </lineage>
</organism>
<protein>
    <recommendedName>
        <fullName evidence="3">Lipoprotein</fullName>
    </recommendedName>
</protein>
<evidence type="ECO:0000313" key="1">
    <source>
        <dbReference type="EMBL" id="KAB2929207.1"/>
    </source>
</evidence>